<sequence length="239" mass="28871">MFKDCKHCQTSLTLAQQHYHQYLCPSQQFMKQIAQLEFLLSNSKISSQQFQQIKEILKQNIKIVYQEDILNKNRIFNDSIEKQECPDDDIFFLNSNISNYFENKINNQLSNLQENVNTQNDTFFESHSEFFDYIQKVDKQIDERSVVVKKEMFNMSELLQNLQFNEQYPTNLSNVNQNDYYKNKNKCFRCCKIFNNSKTLNQHIKNVHKPRTKISKKNRQKYKKQSQVMLFEQYKNINY</sequence>
<dbReference type="PROSITE" id="PS50157">
    <property type="entry name" value="ZINC_FINGER_C2H2_2"/>
    <property type="match status" value="1"/>
</dbReference>
<protein>
    <recommendedName>
        <fullName evidence="2">C2H2-type domain-containing protein</fullName>
    </recommendedName>
</protein>
<evidence type="ECO:0000259" key="2">
    <source>
        <dbReference type="PROSITE" id="PS50157"/>
    </source>
</evidence>
<dbReference type="GO" id="GO:0008270">
    <property type="term" value="F:zinc ion binding"/>
    <property type="evidence" value="ECO:0007669"/>
    <property type="project" value="UniProtKB-KW"/>
</dbReference>
<evidence type="ECO:0000313" key="4">
    <source>
        <dbReference type="Proteomes" id="UP000692954"/>
    </source>
</evidence>
<gene>
    <name evidence="3" type="ORF">PSON_ATCC_30995.1.T0050012</name>
</gene>
<evidence type="ECO:0000313" key="3">
    <source>
        <dbReference type="EMBL" id="CAD8050432.1"/>
    </source>
</evidence>
<accession>A0A8S1KCJ4</accession>
<name>A0A8S1KCJ4_9CILI</name>
<proteinExistence type="predicted"/>
<comment type="caution">
    <text evidence="3">The sequence shown here is derived from an EMBL/GenBank/DDBJ whole genome shotgun (WGS) entry which is preliminary data.</text>
</comment>
<evidence type="ECO:0000256" key="1">
    <source>
        <dbReference type="PROSITE-ProRule" id="PRU00042"/>
    </source>
</evidence>
<keyword evidence="1" id="KW-0863">Zinc-finger</keyword>
<feature type="domain" description="C2H2-type" evidence="2">
    <location>
        <begin position="185"/>
        <end position="213"/>
    </location>
</feature>
<dbReference type="AlphaFoldDB" id="A0A8S1KCJ4"/>
<keyword evidence="1" id="KW-0862">Zinc</keyword>
<keyword evidence="1" id="KW-0479">Metal-binding</keyword>
<dbReference type="InterPro" id="IPR013087">
    <property type="entry name" value="Znf_C2H2_type"/>
</dbReference>
<organism evidence="3 4">
    <name type="scientific">Paramecium sonneborni</name>
    <dbReference type="NCBI Taxonomy" id="65129"/>
    <lineage>
        <taxon>Eukaryota</taxon>
        <taxon>Sar</taxon>
        <taxon>Alveolata</taxon>
        <taxon>Ciliophora</taxon>
        <taxon>Intramacronucleata</taxon>
        <taxon>Oligohymenophorea</taxon>
        <taxon>Peniculida</taxon>
        <taxon>Parameciidae</taxon>
        <taxon>Paramecium</taxon>
    </lineage>
</organism>
<dbReference type="EMBL" id="CAJJDN010000005">
    <property type="protein sequence ID" value="CAD8050432.1"/>
    <property type="molecule type" value="Genomic_DNA"/>
</dbReference>
<dbReference type="PROSITE" id="PS00028">
    <property type="entry name" value="ZINC_FINGER_C2H2_1"/>
    <property type="match status" value="1"/>
</dbReference>
<reference evidence="3" key="1">
    <citation type="submission" date="2021-01" db="EMBL/GenBank/DDBJ databases">
        <authorList>
            <consortium name="Genoscope - CEA"/>
            <person name="William W."/>
        </authorList>
    </citation>
    <scope>NUCLEOTIDE SEQUENCE</scope>
</reference>
<keyword evidence="4" id="KW-1185">Reference proteome</keyword>
<dbReference type="OrthoDB" id="309135at2759"/>
<dbReference type="Proteomes" id="UP000692954">
    <property type="component" value="Unassembled WGS sequence"/>
</dbReference>